<accession>A0AAE0N116</accession>
<dbReference type="SMART" id="SM00248">
    <property type="entry name" value="ANK"/>
    <property type="match status" value="2"/>
</dbReference>
<dbReference type="Gene3D" id="1.25.40.20">
    <property type="entry name" value="Ankyrin repeat-containing domain"/>
    <property type="match status" value="1"/>
</dbReference>
<keyword evidence="7" id="KW-1185">Reference proteome</keyword>
<feature type="repeat" description="ANK" evidence="4">
    <location>
        <begin position="358"/>
        <end position="390"/>
    </location>
</feature>
<gene>
    <name evidence="6" type="ORF">B0T24DRAFT_659856</name>
</gene>
<dbReference type="InterPro" id="IPR002110">
    <property type="entry name" value="Ankyrin_rpt"/>
</dbReference>
<keyword evidence="2 4" id="KW-0040">ANK repeat</keyword>
<dbReference type="GO" id="GO:0000981">
    <property type="term" value="F:DNA-binding transcription factor activity, RNA polymerase II-specific"/>
    <property type="evidence" value="ECO:0007669"/>
    <property type="project" value="InterPro"/>
</dbReference>
<dbReference type="InterPro" id="IPR036770">
    <property type="entry name" value="Ankyrin_rpt-contain_sf"/>
</dbReference>
<dbReference type="Proteomes" id="UP001287356">
    <property type="component" value="Unassembled WGS sequence"/>
</dbReference>
<evidence type="ECO:0000313" key="6">
    <source>
        <dbReference type="EMBL" id="KAK3366315.1"/>
    </source>
</evidence>
<keyword evidence="3" id="KW-0539">Nucleus</keyword>
<sequence>MDNPGQTKKRRLNYEKCHYCRKSKKKCEPANRQWPQQKCNRCNAEGLACSDNQRAGDSSEPRQALTSAGEDVNTSWQDYYNLSLRVAWFRRLKHFHHSTKRTRNLEEVLSIFIVLEDYIRSEEIDITTVISSYLRQSTIPGPLLVAYSSLSLSHTTCVVADFQTQLFMLQPASQNTVDRLLHLGDLGAALAMQEAVTVRLLRADHRELEHDSIVIETQKYGDIHKRCMDRLGNLSQTKSVPIMPPLHSLLLSAHTEAVFSLIPRFPRQDDMFRRSLLHLALDLGIKNVTDSKVVPFLSGFLDNRDTWGRLPIHIACSGTHLIQSIEHPNARDYWGEGYKAVVELLLEKGADIEAVDSDGRTPLYIAAERGHEAVVKLLLEKGANIEAMIYSRTLLYMA</sequence>
<evidence type="ECO:0000256" key="4">
    <source>
        <dbReference type="PROSITE-ProRule" id="PRU00023"/>
    </source>
</evidence>
<name>A0AAE0N116_9PEZI</name>
<dbReference type="PROSITE" id="PS50088">
    <property type="entry name" value="ANK_REPEAT"/>
    <property type="match status" value="1"/>
</dbReference>
<dbReference type="GO" id="GO:0008270">
    <property type="term" value="F:zinc ion binding"/>
    <property type="evidence" value="ECO:0007669"/>
    <property type="project" value="InterPro"/>
</dbReference>
<dbReference type="PANTHER" id="PTHR24123:SF33">
    <property type="entry name" value="PROTEIN HOS4"/>
    <property type="match status" value="1"/>
</dbReference>
<dbReference type="SUPFAM" id="SSF48403">
    <property type="entry name" value="Ankyrin repeat"/>
    <property type="match status" value="1"/>
</dbReference>
<dbReference type="PROSITE" id="PS50297">
    <property type="entry name" value="ANK_REP_REGION"/>
    <property type="match status" value="1"/>
</dbReference>
<dbReference type="EMBL" id="JAULSN010000008">
    <property type="protein sequence ID" value="KAK3366315.1"/>
    <property type="molecule type" value="Genomic_DNA"/>
</dbReference>
<proteinExistence type="predicted"/>
<comment type="caution">
    <text evidence="6">The sequence shown here is derived from an EMBL/GenBank/DDBJ whole genome shotgun (WGS) entry which is preliminary data.</text>
</comment>
<evidence type="ECO:0000256" key="2">
    <source>
        <dbReference type="ARBA" id="ARBA00023043"/>
    </source>
</evidence>
<dbReference type="InterPro" id="IPR036864">
    <property type="entry name" value="Zn2-C6_fun-type_DNA-bd_sf"/>
</dbReference>
<dbReference type="InterPro" id="IPR001138">
    <property type="entry name" value="Zn2Cys6_DnaBD"/>
</dbReference>
<evidence type="ECO:0000256" key="1">
    <source>
        <dbReference type="ARBA" id="ARBA00022737"/>
    </source>
</evidence>
<organism evidence="6 7">
    <name type="scientific">Lasiosphaeria ovina</name>
    <dbReference type="NCBI Taxonomy" id="92902"/>
    <lineage>
        <taxon>Eukaryota</taxon>
        <taxon>Fungi</taxon>
        <taxon>Dikarya</taxon>
        <taxon>Ascomycota</taxon>
        <taxon>Pezizomycotina</taxon>
        <taxon>Sordariomycetes</taxon>
        <taxon>Sordariomycetidae</taxon>
        <taxon>Sordariales</taxon>
        <taxon>Lasiosphaeriaceae</taxon>
        <taxon>Lasiosphaeria</taxon>
    </lineage>
</organism>
<feature type="domain" description="Zn(2)-C6 fungal-type" evidence="5">
    <location>
        <begin position="16"/>
        <end position="51"/>
    </location>
</feature>
<dbReference type="CDD" id="cd00067">
    <property type="entry name" value="GAL4"/>
    <property type="match status" value="1"/>
</dbReference>
<dbReference type="AlphaFoldDB" id="A0AAE0N116"/>
<protein>
    <submittedName>
        <fullName evidence="6">Ankyrin repeat-containing domain protein</fullName>
    </submittedName>
</protein>
<feature type="non-terminal residue" evidence="6">
    <location>
        <position position="398"/>
    </location>
</feature>
<keyword evidence="1" id="KW-0677">Repeat</keyword>
<reference evidence="6" key="1">
    <citation type="journal article" date="2023" name="Mol. Phylogenet. Evol.">
        <title>Genome-scale phylogeny and comparative genomics of the fungal order Sordariales.</title>
        <authorList>
            <person name="Hensen N."/>
            <person name="Bonometti L."/>
            <person name="Westerberg I."/>
            <person name="Brannstrom I.O."/>
            <person name="Guillou S."/>
            <person name="Cros-Aarteil S."/>
            <person name="Calhoun S."/>
            <person name="Haridas S."/>
            <person name="Kuo A."/>
            <person name="Mondo S."/>
            <person name="Pangilinan J."/>
            <person name="Riley R."/>
            <person name="LaButti K."/>
            <person name="Andreopoulos B."/>
            <person name="Lipzen A."/>
            <person name="Chen C."/>
            <person name="Yan M."/>
            <person name="Daum C."/>
            <person name="Ng V."/>
            <person name="Clum A."/>
            <person name="Steindorff A."/>
            <person name="Ohm R.A."/>
            <person name="Martin F."/>
            <person name="Silar P."/>
            <person name="Natvig D.O."/>
            <person name="Lalanne C."/>
            <person name="Gautier V."/>
            <person name="Ament-Velasquez S.L."/>
            <person name="Kruys A."/>
            <person name="Hutchinson M.I."/>
            <person name="Powell A.J."/>
            <person name="Barry K."/>
            <person name="Miller A.N."/>
            <person name="Grigoriev I.V."/>
            <person name="Debuchy R."/>
            <person name="Gladieux P."/>
            <person name="Hiltunen Thoren M."/>
            <person name="Johannesson H."/>
        </authorList>
    </citation>
    <scope>NUCLEOTIDE SEQUENCE</scope>
    <source>
        <strain evidence="6">CBS 958.72</strain>
    </source>
</reference>
<reference evidence="6" key="2">
    <citation type="submission" date="2023-06" db="EMBL/GenBank/DDBJ databases">
        <authorList>
            <consortium name="Lawrence Berkeley National Laboratory"/>
            <person name="Haridas S."/>
            <person name="Hensen N."/>
            <person name="Bonometti L."/>
            <person name="Westerberg I."/>
            <person name="Brannstrom I.O."/>
            <person name="Guillou S."/>
            <person name="Cros-Aarteil S."/>
            <person name="Calhoun S."/>
            <person name="Kuo A."/>
            <person name="Mondo S."/>
            <person name="Pangilinan J."/>
            <person name="Riley R."/>
            <person name="Labutti K."/>
            <person name="Andreopoulos B."/>
            <person name="Lipzen A."/>
            <person name="Chen C."/>
            <person name="Yanf M."/>
            <person name="Daum C."/>
            <person name="Ng V."/>
            <person name="Clum A."/>
            <person name="Steindorff A."/>
            <person name="Ohm R."/>
            <person name="Martin F."/>
            <person name="Silar P."/>
            <person name="Natvig D."/>
            <person name="Lalanne C."/>
            <person name="Gautier V."/>
            <person name="Ament-Velasquez S.L."/>
            <person name="Kruys A."/>
            <person name="Hutchinson M.I."/>
            <person name="Powell A.J."/>
            <person name="Barry K."/>
            <person name="Miller A.N."/>
            <person name="Grigoriev I.V."/>
            <person name="Debuchy R."/>
            <person name="Gladieux P."/>
            <person name="Thoren M.H."/>
            <person name="Johannesson H."/>
        </authorList>
    </citation>
    <scope>NUCLEOTIDE SEQUENCE</scope>
    <source>
        <strain evidence="6">CBS 958.72</strain>
    </source>
</reference>
<dbReference type="PROSITE" id="PS50048">
    <property type="entry name" value="ZN2_CY6_FUNGAL_2"/>
    <property type="match status" value="1"/>
</dbReference>
<dbReference type="InterPro" id="IPR051165">
    <property type="entry name" value="Multifunctional_ANK_Repeat"/>
</dbReference>
<evidence type="ECO:0000313" key="7">
    <source>
        <dbReference type="Proteomes" id="UP001287356"/>
    </source>
</evidence>
<dbReference type="Pfam" id="PF12796">
    <property type="entry name" value="Ank_2"/>
    <property type="match status" value="1"/>
</dbReference>
<evidence type="ECO:0000256" key="3">
    <source>
        <dbReference type="ARBA" id="ARBA00023242"/>
    </source>
</evidence>
<dbReference type="PANTHER" id="PTHR24123">
    <property type="entry name" value="ANKYRIN REPEAT-CONTAINING"/>
    <property type="match status" value="1"/>
</dbReference>
<dbReference type="Gene3D" id="4.10.240.10">
    <property type="entry name" value="Zn(2)-C6 fungal-type DNA-binding domain"/>
    <property type="match status" value="1"/>
</dbReference>
<evidence type="ECO:0000259" key="5">
    <source>
        <dbReference type="PROSITE" id="PS50048"/>
    </source>
</evidence>